<keyword evidence="6" id="KW-0812">Transmembrane</keyword>
<dbReference type="EMBL" id="ALBS01000173">
    <property type="protein sequence ID" value="EJT49368.1"/>
    <property type="molecule type" value="Genomic_DNA"/>
</dbReference>
<dbReference type="PANTHER" id="PTHR10414:SF37">
    <property type="entry name" value="BB IN A BOXCAR, ISOFORM C"/>
    <property type="match status" value="1"/>
</dbReference>
<organism evidence="7 8">
    <name type="scientific">Trichosporon asahii var. asahii (strain ATCC 90039 / CBS 2479 / JCM 2466 / KCTC 7840 / NBRC 103889/ NCYC 2677 / UAMH 7654)</name>
    <name type="common">Yeast</name>
    <dbReference type="NCBI Taxonomy" id="1186058"/>
    <lineage>
        <taxon>Eukaryota</taxon>
        <taxon>Fungi</taxon>
        <taxon>Dikarya</taxon>
        <taxon>Basidiomycota</taxon>
        <taxon>Agaricomycotina</taxon>
        <taxon>Tremellomycetes</taxon>
        <taxon>Trichosporonales</taxon>
        <taxon>Trichosporonaceae</taxon>
        <taxon>Trichosporon</taxon>
    </lineage>
</organism>
<dbReference type="Proteomes" id="UP000002748">
    <property type="component" value="Unassembled WGS sequence"/>
</dbReference>
<feature type="transmembrane region" description="Helical" evidence="6">
    <location>
        <begin position="98"/>
        <end position="116"/>
    </location>
</feature>
<sequence>MRITKAQFKGIDQYKYSSIDKSVLSRTVLAPWWNWLVTCFPMNLAPNASGACRPDAAGMYVGQADPQITLLGLCFVFANVLTLLWFDPTYEGKDLPTWVYFSFAFGLFAYQSMDAIDGKQARRLGMGSALGEMFDHGCDAINTSLEVVLACHALGLNRSWWTVASETMTLLNFYASTWEEYHTGTLYLSEFSGPIEGIVIIVLIYLVTAIHPLHQHFWQQPVVSLLPHAVTTLTENLDKALGLSGTYSFSQIPLNITFMIFGAFGTGANILNAYYNVIAARLKEKKSALTPLLGLLPFGVHTAILVFWLQAEVRGGVSIVHDGRLLPFLGYWGMAAAYQVSQLILAHVTKSPFPFWNGMMVYSLFGAIDANAQWLFGRQPLVQNSPTAANVFICMSFFVALFNYFRFAREIIWQICEYTGIACFTVRKKDANGQWVEAGEEIKKLQ</sequence>
<dbReference type="InterPro" id="IPR014472">
    <property type="entry name" value="CHOPT"/>
</dbReference>
<comment type="subcellular location">
    <subcellularLocation>
        <location evidence="1">Membrane</location>
    </subcellularLocation>
</comment>
<evidence type="ECO:0000256" key="3">
    <source>
        <dbReference type="ARBA" id="ARBA00022679"/>
    </source>
</evidence>
<comment type="caution">
    <text evidence="7">The sequence shown here is derived from an EMBL/GenBank/DDBJ whole genome shotgun (WGS) entry which is preliminary data.</text>
</comment>
<keyword evidence="4 6" id="KW-0472">Membrane</keyword>
<dbReference type="OrthoDB" id="196717at2759"/>
<dbReference type="GO" id="GO:0016020">
    <property type="term" value="C:membrane"/>
    <property type="evidence" value="ECO:0007669"/>
    <property type="project" value="UniProtKB-SubCell"/>
</dbReference>
<dbReference type="InterPro" id="IPR000462">
    <property type="entry name" value="CDP-OH_P_trans"/>
</dbReference>
<dbReference type="RefSeq" id="XP_014180084.1">
    <property type="nucleotide sequence ID" value="XM_014324609.1"/>
</dbReference>
<dbReference type="PROSITE" id="PS00379">
    <property type="entry name" value="CDP_ALCOHOL_P_TRANSF"/>
    <property type="match status" value="1"/>
</dbReference>
<protein>
    <submittedName>
        <fullName evidence="7">Diacylglycerol cholinephosphotransferase</fullName>
    </submittedName>
</protein>
<feature type="transmembrane region" description="Helical" evidence="6">
    <location>
        <begin position="329"/>
        <end position="348"/>
    </location>
</feature>
<dbReference type="InterPro" id="IPR043130">
    <property type="entry name" value="CDP-OH_PTrfase_TM_dom"/>
</dbReference>
<dbReference type="GeneID" id="25985084"/>
<evidence type="ECO:0000313" key="7">
    <source>
        <dbReference type="EMBL" id="EJT49368.1"/>
    </source>
</evidence>
<dbReference type="AlphaFoldDB" id="J5QVS6"/>
<dbReference type="GO" id="GO:0016780">
    <property type="term" value="F:phosphotransferase activity, for other substituted phosphate groups"/>
    <property type="evidence" value="ECO:0007669"/>
    <property type="project" value="InterPro"/>
</dbReference>
<dbReference type="InterPro" id="IPR048254">
    <property type="entry name" value="CDP_ALCOHOL_P_TRANSF_CS"/>
</dbReference>
<dbReference type="KEGG" id="tasa:A1Q1_01570"/>
<evidence type="ECO:0000256" key="5">
    <source>
        <dbReference type="RuleBase" id="RU003750"/>
    </source>
</evidence>
<dbReference type="PIRSF" id="PIRSF015665">
    <property type="entry name" value="CHOPT"/>
    <property type="match status" value="1"/>
</dbReference>
<comment type="similarity">
    <text evidence="2 5">Belongs to the CDP-alcohol phosphatidyltransferase class-I family.</text>
</comment>
<keyword evidence="3 5" id="KW-0808">Transferase</keyword>
<evidence type="ECO:0000256" key="4">
    <source>
        <dbReference type="ARBA" id="ARBA00023136"/>
    </source>
</evidence>
<dbReference type="PANTHER" id="PTHR10414">
    <property type="entry name" value="ETHANOLAMINEPHOSPHOTRANSFERASE"/>
    <property type="match status" value="1"/>
</dbReference>
<feature type="transmembrane region" description="Helical" evidence="6">
    <location>
        <begin position="355"/>
        <end position="376"/>
    </location>
</feature>
<feature type="transmembrane region" description="Helical" evidence="6">
    <location>
        <begin position="289"/>
        <end position="309"/>
    </location>
</feature>
<reference evidence="7 8" key="1">
    <citation type="journal article" date="2012" name="Eukaryot. Cell">
        <title>Draft genome sequence of CBS 2479, the standard type strain of Trichosporon asahii.</title>
        <authorList>
            <person name="Yang R.Y."/>
            <person name="Li H.T."/>
            <person name="Zhu H."/>
            <person name="Zhou G.P."/>
            <person name="Wang M."/>
            <person name="Wang L."/>
        </authorList>
    </citation>
    <scope>NUCLEOTIDE SEQUENCE [LARGE SCALE GENOMIC DNA]</scope>
    <source>
        <strain evidence="8">ATCC 90039 / CBS 2479 / JCM 2466 / KCTC 7840 / NCYC 2677 / UAMH 7654</strain>
    </source>
</reference>
<feature type="transmembrane region" description="Helical" evidence="6">
    <location>
        <begin position="195"/>
        <end position="214"/>
    </location>
</feature>
<keyword evidence="6" id="KW-1133">Transmembrane helix</keyword>
<dbReference type="GO" id="GO:0008654">
    <property type="term" value="P:phospholipid biosynthetic process"/>
    <property type="evidence" value="ECO:0007669"/>
    <property type="project" value="InterPro"/>
</dbReference>
<evidence type="ECO:0000256" key="6">
    <source>
        <dbReference type="SAM" id="Phobius"/>
    </source>
</evidence>
<dbReference type="VEuPathDB" id="FungiDB:A1Q1_01570"/>
<proteinExistence type="inferred from homology"/>
<dbReference type="Pfam" id="PF01066">
    <property type="entry name" value="CDP-OH_P_transf"/>
    <property type="match status" value="1"/>
</dbReference>
<evidence type="ECO:0000313" key="8">
    <source>
        <dbReference type="Proteomes" id="UP000002748"/>
    </source>
</evidence>
<gene>
    <name evidence="7" type="ORF">A1Q1_01570</name>
</gene>
<accession>J5QVS6</accession>
<dbReference type="HOGENOM" id="CLU_035066_5_0_1"/>
<evidence type="ECO:0000256" key="1">
    <source>
        <dbReference type="ARBA" id="ARBA00004370"/>
    </source>
</evidence>
<feature type="transmembrane region" description="Helical" evidence="6">
    <location>
        <begin position="388"/>
        <end position="405"/>
    </location>
</feature>
<feature type="transmembrane region" description="Helical" evidence="6">
    <location>
        <begin position="68"/>
        <end position="86"/>
    </location>
</feature>
<feature type="transmembrane region" description="Helical" evidence="6">
    <location>
        <begin position="256"/>
        <end position="277"/>
    </location>
</feature>
<evidence type="ECO:0000256" key="2">
    <source>
        <dbReference type="ARBA" id="ARBA00010441"/>
    </source>
</evidence>
<dbReference type="Gene3D" id="1.20.120.1760">
    <property type="match status" value="1"/>
</dbReference>
<name>J5QVS6_TRIAS</name>